<dbReference type="InterPro" id="IPR054477">
    <property type="entry name" value="LTN1_E3_ligase_6th"/>
</dbReference>
<keyword evidence="1" id="KW-0808">Transferase</keyword>
<evidence type="ECO:0000313" key="4">
    <source>
        <dbReference type="Ensembl" id="ENSPMAP00000000598.1"/>
    </source>
</evidence>
<dbReference type="GO" id="GO:0008270">
    <property type="term" value="F:zinc ion binding"/>
    <property type="evidence" value="ECO:0007669"/>
    <property type="project" value="UniProtKB-KW"/>
</dbReference>
<organism evidence="4">
    <name type="scientific">Petromyzon marinus</name>
    <name type="common">Sea lamprey</name>
    <dbReference type="NCBI Taxonomy" id="7757"/>
    <lineage>
        <taxon>Eukaryota</taxon>
        <taxon>Metazoa</taxon>
        <taxon>Chordata</taxon>
        <taxon>Craniata</taxon>
        <taxon>Vertebrata</taxon>
        <taxon>Cyclostomata</taxon>
        <taxon>Hyperoartia</taxon>
        <taxon>Petromyzontiformes</taxon>
        <taxon>Petromyzontidae</taxon>
        <taxon>Petromyzon</taxon>
    </lineage>
</organism>
<sequence length="164" mass="18297">AALPAEVPHLACCVYAEALRCLPAMVRLWWNNQDKRVSGVVERFTSRHASPVLAQEIAAVQATGRRIHDMTVRARPAAREVVATYNVEEVYMELVVTLPPNHPLGPVAVECGKRVGVASQQWWNWMLQLSTFLTHQNGSIMDGLALWKSNVDKRFEGAVTCLFC</sequence>
<dbReference type="AlphaFoldDB" id="S4R5W8"/>
<dbReference type="UniPathway" id="UPA00143"/>
<dbReference type="STRING" id="7757.ENSPMAP00000000598"/>
<dbReference type="Ensembl" id="ENSPMAT00000000599.1">
    <property type="protein sequence ID" value="ENSPMAP00000000598.1"/>
    <property type="gene ID" value="ENSPMAG00000000544.1"/>
</dbReference>
<protein>
    <recommendedName>
        <fullName evidence="1">E3 ubiquitin-protein ligase listerin</fullName>
        <ecNumber evidence="1">2.3.2.27</ecNumber>
    </recommendedName>
    <alternativeName>
        <fullName evidence="1">RING-type E3 ubiquitin transferase listerin</fullName>
    </alternativeName>
</protein>
<dbReference type="InterPro" id="IPR054478">
    <property type="entry name" value="LTN1_UBC"/>
</dbReference>
<dbReference type="PANTHER" id="PTHR12389:SF0">
    <property type="entry name" value="E3 UBIQUITIN-PROTEIN LIGASE LISTERIN"/>
    <property type="match status" value="1"/>
</dbReference>
<dbReference type="InterPro" id="IPR039795">
    <property type="entry name" value="LTN1/Rkr1"/>
</dbReference>
<dbReference type="GO" id="GO:0016567">
    <property type="term" value="P:protein ubiquitination"/>
    <property type="evidence" value="ECO:0007669"/>
    <property type="project" value="UniProtKB-UniPathway"/>
</dbReference>
<feature type="domain" description="E3 ubiquitin-protein ligase listerin HEAT repeat region" evidence="2">
    <location>
        <begin position="5"/>
        <end position="60"/>
    </location>
</feature>
<comment type="similarity">
    <text evidence="1">Belongs to the LTN1 family.</text>
</comment>
<keyword evidence="1" id="KW-0863">Zinc-finger</keyword>
<evidence type="ECO:0000256" key="1">
    <source>
        <dbReference type="RuleBase" id="RU367090"/>
    </source>
</evidence>
<dbReference type="PANTHER" id="PTHR12389">
    <property type="entry name" value="ZINC FINGER PROTEIN 294"/>
    <property type="match status" value="1"/>
</dbReference>
<dbReference type="GO" id="GO:0005829">
    <property type="term" value="C:cytosol"/>
    <property type="evidence" value="ECO:0007669"/>
    <property type="project" value="UniProtKB-UniRule"/>
</dbReference>
<dbReference type="GeneTree" id="ENSGT00390000016055"/>
<proteinExistence type="inferred from homology"/>
<dbReference type="Pfam" id="PF22999">
    <property type="entry name" value="LTN1_E3_ligase_6th"/>
    <property type="match status" value="1"/>
</dbReference>
<accession>S4R5W8</accession>
<feature type="domain" description="E3 ubiquitin-protein ligase listerin ubiquitin conjugating" evidence="3">
    <location>
        <begin position="70"/>
        <end position="154"/>
    </location>
</feature>
<dbReference type="GO" id="GO:0061630">
    <property type="term" value="F:ubiquitin protein ligase activity"/>
    <property type="evidence" value="ECO:0007669"/>
    <property type="project" value="UniProtKB-UniRule"/>
</dbReference>
<dbReference type="Pfam" id="PF23009">
    <property type="entry name" value="UBC_like"/>
    <property type="match status" value="1"/>
</dbReference>
<keyword evidence="1" id="KW-0833">Ubl conjugation pathway</keyword>
<reference evidence="4" key="2">
    <citation type="submission" date="2025-09" db="UniProtKB">
        <authorList>
            <consortium name="Ensembl"/>
        </authorList>
    </citation>
    <scope>IDENTIFICATION</scope>
</reference>
<dbReference type="GO" id="GO:0043023">
    <property type="term" value="F:ribosomal large subunit binding"/>
    <property type="evidence" value="ECO:0007669"/>
    <property type="project" value="TreeGrafter"/>
</dbReference>
<dbReference type="GO" id="GO:0072344">
    <property type="term" value="P:rescue of stalled ribosome"/>
    <property type="evidence" value="ECO:0007669"/>
    <property type="project" value="UniProtKB-UniRule"/>
</dbReference>
<evidence type="ECO:0000259" key="3">
    <source>
        <dbReference type="Pfam" id="PF23009"/>
    </source>
</evidence>
<dbReference type="EC" id="2.3.2.27" evidence="1"/>
<keyword evidence="1" id="KW-0862">Zinc</keyword>
<dbReference type="HOGENOM" id="CLU_096579_0_0_1"/>
<name>S4R5W8_PETMA</name>
<evidence type="ECO:0000259" key="2">
    <source>
        <dbReference type="Pfam" id="PF22999"/>
    </source>
</evidence>
<comment type="function">
    <text evidence="1">E3 ubiquitin-protein ligase. Component of the ribosome quality control complex (RQC), a ribosome-associated complex that mediates ubiquitination and extraction of incompletely synthesized nascent chains for proteasomal degradation.</text>
</comment>
<keyword evidence="1" id="KW-0479">Metal-binding</keyword>
<comment type="subunit">
    <text evidence="1">Component of the ribosome quality control complex (RQC).</text>
</comment>
<comment type="catalytic activity">
    <reaction evidence="1">
        <text>S-ubiquitinyl-[E2 ubiquitin-conjugating enzyme]-L-cysteine + [acceptor protein]-L-lysine = [E2 ubiquitin-conjugating enzyme]-L-cysteine + N(6)-ubiquitinyl-[acceptor protein]-L-lysine.</text>
        <dbReference type="EC" id="2.3.2.27"/>
    </reaction>
</comment>
<reference evidence="4" key="1">
    <citation type="submission" date="2025-08" db="UniProtKB">
        <authorList>
            <consortium name="Ensembl"/>
        </authorList>
    </citation>
    <scope>IDENTIFICATION</scope>
</reference>
<dbReference type="GO" id="GO:1990116">
    <property type="term" value="P:ribosome-associated ubiquitin-dependent protein catabolic process"/>
    <property type="evidence" value="ECO:0007669"/>
    <property type="project" value="UniProtKB-UniRule"/>
</dbReference>
<dbReference type="GO" id="GO:1990112">
    <property type="term" value="C:RQC complex"/>
    <property type="evidence" value="ECO:0007669"/>
    <property type="project" value="UniProtKB-UniRule"/>
</dbReference>
<comment type="pathway">
    <text evidence="1">Protein modification; protein ubiquitination.</text>
</comment>